<dbReference type="GO" id="GO:0003677">
    <property type="term" value="F:DNA binding"/>
    <property type="evidence" value="ECO:0007669"/>
    <property type="project" value="UniProtKB-UniRule"/>
</dbReference>
<dbReference type="SMART" id="SM00862">
    <property type="entry name" value="Trans_reg_C"/>
    <property type="match status" value="1"/>
</dbReference>
<dbReference type="InterPro" id="IPR005158">
    <property type="entry name" value="BTAD"/>
</dbReference>
<feature type="transmembrane region" description="Helical" evidence="7">
    <location>
        <begin position="309"/>
        <end position="329"/>
    </location>
</feature>
<dbReference type="Gene3D" id="3.10.105.10">
    <property type="entry name" value="Dipeptide-binding Protein, Domain 3"/>
    <property type="match status" value="1"/>
</dbReference>
<evidence type="ECO:0000256" key="3">
    <source>
        <dbReference type="ARBA" id="ARBA00023125"/>
    </source>
</evidence>
<dbReference type="GO" id="GO:0006355">
    <property type="term" value="P:regulation of DNA-templated transcription"/>
    <property type="evidence" value="ECO:0007669"/>
    <property type="project" value="InterPro"/>
</dbReference>
<dbReference type="AlphaFoldDB" id="A0A934K2B2"/>
<dbReference type="InterPro" id="IPR001867">
    <property type="entry name" value="OmpR/PhoB-type_DNA-bd"/>
</dbReference>
<evidence type="ECO:0000256" key="6">
    <source>
        <dbReference type="SAM" id="MobiDB-lite"/>
    </source>
</evidence>
<dbReference type="Gene3D" id="2.130.10.10">
    <property type="entry name" value="YVTN repeat-like/Quinoprotein amine dehydrogenase"/>
    <property type="match status" value="3"/>
</dbReference>
<protein>
    <submittedName>
        <fullName evidence="9">Winged helix-turn-helix domain-containing protein</fullName>
    </submittedName>
</protein>
<dbReference type="InterPro" id="IPR015943">
    <property type="entry name" value="WD40/YVTN_repeat-like_dom_sf"/>
</dbReference>
<dbReference type="GO" id="GO:0000160">
    <property type="term" value="P:phosphorelay signal transduction system"/>
    <property type="evidence" value="ECO:0007669"/>
    <property type="project" value="InterPro"/>
</dbReference>
<dbReference type="Gene3D" id="1.10.10.10">
    <property type="entry name" value="Winged helix-like DNA-binding domain superfamily/Winged helix DNA-binding domain"/>
    <property type="match status" value="1"/>
</dbReference>
<sequence length="1151" mass="121498">MAARGDLSFFLLGGIEARLEGKLLALGGARQRTVIADLALNARRVVSTRRLVDDLWGDQAPTSAGHSLEAHISRIRGLLVRSGVDGAIVSRSGGYMMDVEPDQVDALRFERLAAEGDAALVKGDAAEAARLYREALEMWRGPALADLGDSPLGSSAGQRLDARRLLVLERQVDAALMLGRHREISGELESLLAVHPYHERFHWQLMLALYRSRRQAEALAAYRRARQTLVDDLGIEPGPELQQLERAILHQELDLELPAEVSHAAGSETFVPGPTIAAPAEADLRSPSPSAPTAIGSARRHRQHRRGRLAAVASAFVLALIAAAAPLLLRGHGGTVTVRPNGLGMLSADGRAVASELALDAPPGQLAAGGGSLWATSPEAHVVYRIDPATQRVTQSISVGGGADGIAIGYGSAWVANALDGTVSRIDLATNRVVDTIGVGSAPTAVAVGEGSVWVADATGGTLERIDPATDRLIASVSLSSPPFDIAVFAGAVWVTSQSANQVLRVNPVTGNITQDIAVGGGPTAVVAGNGSVWVANSRDSTVSAIDPRRGSVAATIPVDNGPSSLAAGAGGVWVANALSGTLSLIDPGQKRVVSSIGVGNRPVAIAGDGADVWFAVRAAQTGQHRGGTLHAESSFPLASIDPANLWPEAPSQLWAYTYDTLVTYQRSGGRSGLQLVPDLAVFLPSPSDGGTTYTFVLRPGVRYSTGQLVRPEDFRHGFERTLELNGAGAGSFLEGITGASACATRPAHCDLSKGITVDERTDTVTFHLTSTDTNFLYKLTFVFTAPVPVNIPARDVGSSPVPSTGPYEIRRFIPGHELDLVRNPRFHEWSAAAQPDGFPDQINWTFGMSPGQEAAAVEHGAADWTSDIGPGTLSEAATAFAGQLHINAGLGTYYLFLNTRVAPFDDVRVRRALNLAVDRSRLVQIFGGPLVAQPACQLLPPSMPGYQPYCPYTADPSPTGAWVGPDLAAARALVAASGTGGERVTVWAHQGDPPSTPTAEYVASVLQQLGYPATVHFLKESEWVSTVSDSRRQVQLGTNNWIADYPAPSNFYTLWLGCSNFVPADPLHTSNASEFCDPGVDQQVSKASALQTTDPLHANALWADIGREITDLAPVLPVVNFSSADLLSRRCGNYQFSPAVGILLDQLWVR</sequence>
<dbReference type="Pfam" id="PF00496">
    <property type="entry name" value="SBP_bac_5"/>
    <property type="match status" value="1"/>
</dbReference>
<dbReference type="SMART" id="SM01043">
    <property type="entry name" value="BTAD"/>
    <property type="match status" value="1"/>
</dbReference>
<dbReference type="InterPro" id="IPR011048">
    <property type="entry name" value="Haem_d1_sf"/>
</dbReference>
<dbReference type="PANTHER" id="PTHR35807">
    <property type="entry name" value="TRANSCRIPTIONAL REGULATOR REDD-RELATED"/>
    <property type="match status" value="1"/>
</dbReference>
<name>A0A934K2B2_9BACT</name>
<dbReference type="InterPro" id="IPR000914">
    <property type="entry name" value="SBP_5_dom"/>
</dbReference>
<proteinExistence type="inferred from homology"/>
<comment type="caution">
    <text evidence="9">The sequence shown here is derived from an EMBL/GenBank/DDBJ whole genome shotgun (WGS) entry which is preliminary data.</text>
</comment>
<keyword evidence="2" id="KW-0805">Transcription regulation</keyword>
<dbReference type="CDD" id="cd08506">
    <property type="entry name" value="PBP2_clavulanate_OppA2"/>
    <property type="match status" value="1"/>
</dbReference>
<dbReference type="Pfam" id="PF00486">
    <property type="entry name" value="Trans_reg_C"/>
    <property type="match status" value="1"/>
</dbReference>
<dbReference type="Gene3D" id="1.25.40.10">
    <property type="entry name" value="Tetratricopeptide repeat domain"/>
    <property type="match status" value="1"/>
</dbReference>
<reference evidence="9 10" key="1">
    <citation type="submission" date="2020-10" db="EMBL/GenBank/DDBJ databases">
        <title>Ca. Dormibacterota MAGs.</title>
        <authorList>
            <person name="Montgomery K."/>
        </authorList>
    </citation>
    <scope>NUCLEOTIDE SEQUENCE [LARGE SCALE GENOMIC DNA]</scope>
    <source>
        <strain evidence="9">SC8812_S17_18</strain>
    </source>
</reference>
<dbReference type="CDD" id="cd15831">
    <property type="entry name" value="BTAD"/>
    <property type="match status" value="1"/>
</dbReference>
<dbReference type="Proteomes" id="UP000606991">
    <property type="component" value="Unassembled WGS sequence"/>
</dbReference>
<dbReference type="SUPFAM" id="SSF51004">
    <property type="entry name" value="C-terminal (heme d1) domain of cytochrome cd1-nitrite reductase"/>
    <property type="match status" value="1"/>
</dbReference>
<evidence type="ECO:0000256" key="7">
    <source>
        <dbReference type="SAM" id="Phobius"/>
    </source>
</evidence>
<evidence type="ECO:0000313" key="10">
    <source>
        <dbReference type="Proteomes" id="UP000606991"/>
    </source>
</evidence>
<dbReference type="InterPro" id="IPR036388">
    <property type="entry name" value="WH-like_DNA-bd_sf"/>
</dbReference>
<evidence type="ECO:0000259" key="8">
    <source>
        <dbReference type="PROSITE" id="PS51755"/>
    </source>
</evidence>
<dbReference type="SUPFAM" id="SSF48452">
    <property type="entry name" value="TPR-like"/>
    <property type="match status" value="1"/>
</dbReference>
<keyword evidence="7" id="KW-1133">Transmembrane helix</keyword>
<evidence type="ECO:0000256" key="1">
    <source>
        <dbReference type="ARBA" id="ARBA00005820"/>
    </source>
</evidence>
<dbReference type="InterPro" id="IPR016032">
    <property type="entry name" value="Sig_transdc_resp-reg_C-effctor"/>
</dbReference>
<feature type="DNA-binding region" description="OmpR/PhoB-type" evidence="5">
    <location>
        <begin position="1"/>
        <end position="99"/>
    </location>
</feature>
<accession>A0A934K2B2</accession>
<dbReference type="FunFam" id="1.25.40.10:FF:000222">
    <property type="entry name" value="SARP family transcriptional regulator"/>
    <property type="match status" value="1"/>
</dbReference>
<dbReference type="SUPFAM" id="SSF53850">
    <property type="entry name" value="Periplasmic binding protein-like II"/>
    <property type="match status" value="1"/>
</dbReference>
<keyword evidence="7" id="KW-0812">Transmembrane</keyword>
<dbReference type="Pfam" id="PF03704">
    <property type="entry name" value="BTAD"/>
    <property type="match status" value="1"/>
</dbReference>
<dbReference type="SUPFAM" id="SSF46894">
    <property type="entry name" value="C-terminal effector domain of the bipartite response regulators"/>
    <property type="match status" value="1"/>
</dbReference>
<keyword evidence="4" id="KW-0804">Transcription</keyword>
<organism evidence="9 10">
    <name type="scientific">Candidatus Aeolococcus gillhamiae</name>
    <dbReference type="NCBI Taxonomy" id="3127015"/>
    <lineage>
        <taxon>Bacteria</taxon>
        <taxon>Bacillati</taxon>
        <taxon>Candidatus Dormiibacterota</taxon>
        <taxon>Candidatus Dormibacteria</taxon>
        <taxon>Candidatus Aeolococcales</taxon>
        <taxon>Candidatus Aeolococcaceae</taxon>
        <taxon>Candidatus Aeolococcus</taxon>
    </lineage>
</organism>
<feature type="domain" description="OmpR/PhoB-type" evidence="8">
    <location>
        <begin position="1"/>
        <end position="99"/>
    </location>
</feature>
<keyword evidence="7" id="KW-0472">Membrane</keyword>
<feature type="region of interest" description="Disordered" evidence="6">
    <location>
        <begin position="280"/>
        <end position="302"/>
    </location>
</feature>
<dbReference type="InterPro" id="IPR051677">
    <property type="entry name" value="AfsR-DnrI-RedD_regulator"/>
</dbReference>
<keyword evidence="3 5" id="KW-0238">DNA-binding</keyword>
<dbReference type="InterPro" id="IPR011990">
    <property type="entry name" value="TPR-like_helical_dom_sf"/>
</dbReference>
<comment type="similarity">
    <text evidence="1">Belongs to the AfsR/DnrI/RedD regulatory family.</text>
</comment>
<evidence type="ECO:0000313" key="9">
    <source>
        <dbReference type="EMBL" id="MBJ7594901.1"/>
    </source>
</evidence>
<dbReference type="Gene3D" id="3.40.190.10">
    <property type="entry name" value="Periplasmic binding protein-like II"/>
    <property type="match status" value="1"/>
</dbReference>
<evidence type="ECO:0000256" key="4">
    <source>
        <dbReference type="ARBA" id="ARBA00023163"/>
    </source>
</evidence>
<dbReference type="EMBL" id="JAEKNS010000087">
    <property type="protein sequence ID" value="MBJ7594901.1"/>
    <property type="molecule type" value="Genomic_DNA"/>
</dbReference>
<evidence type="ECO:0000256" key="2">
    <source>
        <dbReference type="ARBA" id="ARBA00023015"/>
    </source>
</evidence>
<dbReference type="RefSeq" id="WP_337311510.1">
    <property type="nucleotide sequence ID" value="NZ_JAEKNS010000087.1"/>
</dbReference>
<evidence type="ECO:0000256" key="5">
    <source>
        <dbReference type="PROSITE-ProRule" id="PRU01091"/>
    </source>
</evidence>
<dbReference type="PANTHER" id="PTHR35807:SF1">
    <property type="entry name" value="TRANSCRIPTIONAL REGULATOR REDD"/>
    <property type="match status" value="1"/>
</dbReference>
<dbReference type="PROSITE" id="PS51755">
    <property type="entry name" value="OMPR_PHOB"/>
    <property type="match status" value="1"/>
</dbReference>
<gene>
    <name evidence="9" type="ORF">JF886_08570</name>
</gene>